<protein>
    <submittedName>
        <fullName evidence="6">FAD-binding domain-containing protein</fullName>
    </submittedName>
</protein>
<dbReference type="InterPro" id="IPR050416">
    <property type="entry name" value="FAD-linked_Oxidoreductase"/>
</dbReference>
<dbReference type="PROSITE" id="PS51387">
    <property type="entry name" value="FAD_PCMH"/>
    <property type="match status" value="1"/>
</dbReference>
<organism evidence="6 7">
    <name type="scientific">Microthyrium microscopicum</name>
    <dbReference type="NCBI Taxonomy" id="703497"/>
    <lineage>
        <taxon>Eukaryota</taxon>
        <taxon>Fungi</taxon>
        <taxon>Dikarya</taxon>
        <taxon>Ascomycota</taxon>
        <taxon>Pezizomycotina</taxon>
        <taxon>Dothideomycetes</taxon>
        <taxon>Dothideomycetes incertae sedis</taxon>
        <taxon>Microthyriales</taxon>
        <taxon>Microthyriaceae</taxon>
        <taxon>Microthyrium</taxon>
    </lineage>
</organism>
<keyword evidence="2" id="KW-0285">Flavoprotein</keyword>
<evidence type="ECO:0000256" key="1">
    <source>
        <dbReference type="ARBA" id="ARBA00005466"/>
    </source>
</evidence>
<dbReference type="GO" id="GO:0016491">
    <property type="term" value="F:oxidoreductase activity"/>
    <property type="evidence" value="ECO:0007669"/>
    <property type="project" value="UniProtKB-KW"/>
</dbReference>
<evidence type="ECO:0000256" key="2">
    <source>
        <dbReference type="ARBA" id="ARBA00022630"/>
    </source>
</evidence>
<reference evidence="6" key="1">
    <citation type="journal article" date="2020" name="Stud. Mycol.">
        <title>101 Dothideomycetes genomes: a test case for predicting lifestyles and emergence of pathogens.</title>
        <authorList>
            <person name="Haridas S."/>
            <person name="Albert R."/>
            <person name="Binder M."/>
            <person name="Bloem J."/>
            <person name="Labutti K."/>
            <person name="Salamov A."/>
            <person name="Andreopoulos B."/>
            <person name="Baker S."/>
            <person name="Barry K."/>
            <person name="Bills G."/>
            <person name="Bluhm B."/>
            <person name="Cannon C."/>
            <person name="Castanera R."/>
            <person name="Culley D."/>
            <person name="Daum C."/>
            <person name="Ezra D."/>
            <person name="Gonzalez J."/>
            <person name="Henrissat B."/>
            <person name="Kuo A."/>
            <person name="Liang C."/>
            <person name="Lipzen A."/>
            <person name="Lutzoni F."/>
            <person name="Magnuson J."/>
            <person name="Mondo S."/>
            <person name="Nolan M."/>
            <person name="Ohm R."/>
            <person name="Pangilinan J."/>
            <person name="Park H.-J."/>
            <person name="Ramirez L."/>
            <person name="Alfaro M."/>
            <person name="Sun H."/>
            <person name="Tritt A."/>
            <person name="Yoshinaga Y."/>
            <person name="Zwiers L.-H."/>
            <person name="Turgeon B."/>
            <person name="Goodwin S."/>
            <person name="Spatafora J."/>
            <person name="Crous P."/>
            <person name="Grigoriev I."/>
        </authorList>
    </citation>
    <scope>NUCLEOTIDE SEQUENCE</scope>
    <source>
        <strain evidence="6">CBS 115976</strain>
    </source>
</reference>
<accession>A0A6A6UES8</accession>
<sequence length="482" mass="52419">MYSNSHYNPSTIDLTSLYKNTTTTYWDAANDADVPACAFFPASSKDVSTAIVALAKEPGVPFALKAGGHNWNRGFSSTDGGVLISFRPNLQNITLASDGQTAQVGPGAGWVEVMQKLDKSNKCAVGGRSGDVGVGGYVLQGGISYLTAQYGFASDNVVEYELVTANATILTVNNHTNPDVFWALRGGGNAFGVVTSYTLKAYDINQVWGGERTYGPDQLDKINSALTNFISGSQDPLAAIILDYVFVAENQTNQITVAYFYHGPTPSSVFETFMSIPYLADTTRTQRYPELLDTQVTSALGLRTSNVFNSLPNMPSTNMTSYLDWHWKQASDATLLSSRQAYGIELLSMALQPIPVALQRASGAHGAGALSLDPNNGDKLWIEYDVGWTKDAGDDILPQQLKSIADDALAYQKETYAGVNPTSYVSGDLSVVPYNPLFMNDAQYTQPVLRSYGQEAYNKLWSLHKRLDPQGFLTSRQNGFFF</sequence>
<comment type="similarity">
    <text evidence="1">Belongs to the oxygen-dependent FAD-linked oxidoreductase family.</text>
</comment>
<dbReference type="InterPro" id="IPR016169">
    <property type="entry name" value="FAD-bd_PCMH_sub2"/>
</dbReference>
<keyword evidence="7" id="KW-1185">Reference proteome</keyword>
<dbReference type="GO" id="GO:0071949">
    <property type="term" value="F:FAD binding"/>
    <property type="evidence" value="ECO:0007669"/>
    <property type="project" value="InterPro"/>
</dbReference>
<evidence type="ECO:0000256" key="3">
    <source>
        <dbReference type="ARBA" id="ARBA00022827"/>
    </source>
</evidence>
<dbReference type="InterPro" id="IPR016166">
    <property type="entry name" value="FAD-bd_PCMH"/>
</dbReference>
<evidence type="ECO:0000313" key="7">
    <source>
        <dbReference type="Proteomes" id="UP000799302"/>
    </source>
</evidence>
<dbReference type="AlphaFoldDB" id="A0A6A6UES8"/>
<name>A0A6A6UES8_9PEZI</name>
<dbReference type="Gene3D" id="3.30.465.10">
    <property type="match status" value="1"/>
</dbReference>
<dbReference type="InterPro" id="IPR006094">
    <property type="entry name" value="Oxid_FAD_bind_N"/>
</dbReference>
<dbReference type="InterPro" id="IPR036318">
    <property type="entry name" value="FAD-bd_PCMH-like_sf"/>
</dbReference>
<keyword evidence="4" id="KW-0560">Oxidoreductase</keyword>
<dbReference type="PANTHER" id="PTHR42973:SF13">
    <property type="entry name" value="FAD-BINDING PCMH-TYPE DOMAIN-CONTAINING PROTEIN"/>
    <property type="match status" value="1"/>
</dbReference>
<feature type="domain" description="FAD-binding PCMH-type" evidence="5">
    <location>
        <begin position="31"/>
        <end position="204"/>
    </location>
</feature>
<evidence type="ECO:0000256" key="4">
    <source>
        <dbReference type="ARBA" id="ARBA00023002"/>
    </source>
</evidence>
<dbReference type="PANTHER" id="PTHR42973">
    <property type="entry name" value="BINDING OXIDOREDUCTASE, PUTATIVE (AFU_ORTHOLOGUE AFUA_1G17690)-RELATED"/>
    <property type="match status" value="1"/>
</dbReference>
<proteinExistence type="inferred from homology"/>
<dbReference type="Pfam" id="PF01565">
    <property type="entry name" value="FAD_binding_4"/>
    <property type="match status" value="1"/>
</dbReference>
<evidence type="ECO:0000259" key="5">
    <source>
        <dbReference type="PROSITE" id="PS51387"/>
    </source>
</evidence>
<gene>
    <name evidence="6" type="ORF">BT63DRAFT_432153</name>
</gene>
<dbReference type="SUPFAM" id="SSF56176">
    <property type="entry name" value="FAD-binding/transporter-associated domain-like"/>
    <property type="match status" value="1"/>
</dbReference>
<dbReference type="Proteomes" id="UP000799302">
    <property type="component" value="Unassembled WGS sequence"/>
</dbReference>
<dbReference type="OrthoDB" id="2151789at2759"/>
<dbReference type="EMBL" id="MU004233">
    <property type="protein sequence ID" value="KAF2670785.1"/>
    <property type="molecule type" value="Genomic_DNA"/>
</dbReference>
<evidence type="ECO:0000313" key="6">
    <source>
        <dbReference type="EMBL" id="KAF2670785.1"/>
    </source>
</evidence>
<keyword evidence="3" id="KW-0274">FAD</keyword>